<reference evidence="2" key="1">
    <citation type="submission" date="2018-11" db="EMBL/GenBank/DDBJ databases">
        <authorList>
            <consortium name="Pathogen Informatics"/>
        </authorList>
    </citation>
    <scope>NUCLEOTIDE SEQUENCE</scope>
</reference>
<organism evidence="2 3">
    <name type="scientific">Protopolystoma xenopodis</name>
    <dbReference type="NCBI Taxonomy" id="117903"/>
    <lineage>
        <taxon>Eukaryota</taxon>
        <taxon>Metazoa</taxon>
        <taxon>Spiralia</taxon>
        <taxon>Lophotrochozoa</taxon>
        <taxon>Platyhelminthes</taxon>
        <taxon>Monogenea</taxon>
        <taxon>Polyopisthocotylea</taxon>
        <taxon>Polystomatidea</taxon>
        <taxon>Polystomatidae</taxon>
        <taxon>Protopolystoma</taxon>
    </lineage>
</organism>
<dbReference type="EMBL" id="CAAALY010038136">
    <property type="protein sequence ID" value="VEL18685.1"/>
    <property type="molecule type" value="Genomic_DNA"/>
</dbReference>
<proteinExistence type="predicted"/>
<evidence type="ECO:0000313" key="2">
    <source>
        <dbReference type="EMBL" id="VEL18685.1"/>
    </source>
</evidence>
<feature type="region of interest" description="Disordered" evidence="1">
    <location>
        <begin position="260"/>
        <end position="321"/>
    </location>
</feature>
<name>A0A3S5CLN9_9PLAT</name>
<feature type="compositionally biased region" description="Basic and acidic residues" evidence="1">
    <location>
        <begin position="288"/>
        <end position="313"/>
    </location>
</feature>
<dbReference type="AlphaFoldDB" id="A0A3S5CLN9"/>
<dbReference type="Proteomes" id="UP000784294">
    <property type="component" value="Unassembled WGS sequence"/>
</dbReference>
<keyword evidence="3" id="KW-1185">Reference proteome</keyword>
<gene>
    <name evidence="2" type="ORF">PXEA_LOCUS12125</name>
</gene>
<protein>
    <submittedName>
        <fullName evidence="2">Uncharacterized protein</fullName>
    </submittedName>
</protein>
<accession>A0A3S5CLN9</accession>
<sequence>MSAGCADLSSLIYWSDAEVNPIGLLVTYSGSTGNRLLFWHSSRQAAVTEVAVTTPVSTAAPATLATASTISVSEPQAAAPSLGAPSVSNAHLAGPSNAVGASSTYAGITTIMTNSSSGALMRLGMASSSSLLSDAPEKGPDFSSLVPSANPYALSLILNKPTSSILANLNPTSGGALFGSGGGITAITGLVPGNPSIPSVCPTPYPSSHQSHSTSTPAAILTTYSSQQHGPTDSASVVPPAGMLIGFPGESHASVHLLNHQHHHTHNPQPHPVGVETKVASPFGQTGRSDRERDWERERERDRDQHRNRDRVRPPIRHTLRPEESLPASALLSLLHSCSNQVQKKIFLKVTGIANPKLAIFPKFNDILSIKIGEIGS</sequence>
<evidence type="ECO:0000313" key="3">
    <source>
        <dbReference type="Proteomes" id="UP000784294"/>
    </source>
</evidence>
<comment type="caution">
    <text evidence="2">The sequence shown here is derived from an EMBL/GenBank/DDBJ whole genome shotgun (WGS) entry which is preliminary data.</text>
</comment>
<evidence type="ECO:0000256" key="1">
    <source>
        <dbReference type="SAM" id="MobiDB-lite"/>
    </source>
</evidence>